<protein>
    <recommendedName>
        <fullName evidence="7">pseudouridine 5'-phosphatase</fullName>
        <ecNumber evidence="7">3.1.3.96</ecNumber>
    </recommendedName>
    <alternativeName>
        <fullName evidence="8">Pseudouridine-5'-monophosphatase</fullName>
    </alternativeName>
</protein>
<dbReference type="PANTHER" id="PTHR18901">
    <property type="entry name" value="2-DEOXYGLUCOSE-6-PHOSPHATE PHOSPHATASE 2"/>
    <property type="match status" value="1"/>
</dbReference>
<dbReference type="EMBL" id="OU893336">
    <property type="protein sequence ID" value="CAG9793263.1"/>
    <property type="molecule type" value="Genomic_DNA"/>
</dbReference>
<gene>
    <name evidence="9" type="ORF">DIATSA_LOCUS10723</name>
</gene>
<dbReference type="GO" id="GO:0046872">
    <property type="term" value="F:metal ion binding"/>
    <property type="evidence" value="ECO:0007669"/>
    <property type="project" value="UniProtKB-KW"/>
</dbReference>
<dbReference type="InterPro" id="IPR006439">
    <property type="entry name" value="HAD-SF_hydro_IA"/>
</dbReference>
<dbReference type="Proteomes" id="UP001153714">
    <property type="component" value="Chromosome 5"/>
</dbReference>
<dbReference type="FunFam" id="3.40.50.1000:FF:000055">
    <property type="entry name" value="Haloacid dehalogenase-like hydrolase family protein"/>
    <property type="match status" value="1"/>
</dbReference>
<evidence type="ECO:0000256" key="3">
    <source>
        <dbReference type="ARBA" id="ARBA00022723"/>
    </source>
</evidence>
<dbReference type="Gene3D" id="1.10.150.240">
    <property type="entry name" value="Putative phosphatase, domain 2"/>
    <property type="match status" value="1"/>
</dbReference>
<keyword evidence="10" id="KW-1185">Reference proteome</keyword>
<dbReference type="InterPro" id="IPR036412">
    <property type="entry name" value="HAD-like_sf"/>
</dbReference>
<evidence type="ECO:0000256" key="2">
    <source>
        <dbReference type="ARBA" id="ARBA00006171"/>
    </source>
</evidence>
<evidence type="ECO:0000256" key="5">
    <source>
        <dbReference type="ARBA" id="ARBA00022842"/>
    </source>
</evidence>
<evidence type="ECO:0000256" key="6">
    <source>
        <dbReference type="ARBA" id="ARBA00052504"/>
    </source>
</evidence>
<dbReference type="Pfam" id="PF13419">
    <property type="entry name" value="HAD_2"/>
    <property type="match status" value="1"/>
</dbReference>
<keyword evidence="4" id="KW-0378">Hydrolase</keyword>
<dbReference type="NCBIfam" id="TIGR01509">
    <property type="entry name" value="HAD-SF-IA-v3"/>
    <property type="match status" value="1"/>
</dbReference>
<dbReference type="InterPro" id="IPR023198">
    <property type="entry name" value="PGP-like_dom2"/>
</dbReference>
<dbReference type="SFLD" id="SFLDG01135">
    <property type="entry name" value="C1.5.6:_HAD__Beta-PGM__Phospha"/>
    <property type="match status" value="1"/>
</dbReference>
<reference evidence="9" key="2">
    <citation type="submission" date="2022-10" db="EMBL/GenBank/DDBJ databases">
        <authorList>
            <consortium name="ENA_rothamsted_submissions"/>
            <consortium name="culmorum"/>
            <person name="King R."/>
        </authorList>
    </citation>
    <scope>NUCLEOTIDE SEQUENCE</scope>
</reference>
<dbReference type="GO" id="GO:1990738">
    <property type="term" value="F:pseudouridine 5'-phosphatase activity"/>
    <property type="evidence" value="ECO:0007669"/>
    <property type="project" value="UniProtKB-EC"/>
</dbReference>
<comment type="cofactor">
    <cofactor evidence="1">
        <name>Mg(2+)</name>
        <dbReference type="ChEBI" id="CHEBI:18420"/>
    </cofactor>
</comment>
<accession>A0A9N9WHJ4</accession>
<dbReference type="OrthoDB" id="40579at2759"/>
<dbReference type="Gene3D" id="3.40.50.1000">
    <property type="entry name" value="HAD superfamily/HAD-like"/>
    <property type="match status" value="1"/>
</dbReference>
<proteinExistence type="inferred from homology"/>
<organism evidence="9 10">
    <name type="scientific">Diatraea saccharalis</name>
    <name type="common">sugarcane borer</name>
    <dbReference type="NCBI Taxonomy" id="40085"/>
    <lineage>
        <taxon>Eukaryota</taxon>
        <taxon>Metazoa</taxon>
        <taxon>Ecdysozoa</taxon>
        <taxon>Arthropoda</taxon>
        <taxon>Hexapoda</taxon>
        <taxon>Insecta</taxon>
        <taxon>Pterygota</taxon>
        <taxon>Neoptera</taxon>
        <taxon>Endopterygota</taxon>
        <taxon>Lepidoptera</taxon>
        <taxon>Glossata</taxon>
        <taxon>Ditrysia</taxon>
        <taxon>Pyraloidea</taxon>
        <taxon>Crambidae</taxon>
        <taxon>Crambinae</taxon>
        <taxon>Diatraea</taxon>
    </lineage>
</organism>
<evidence type="ECO:0000256" key="1">
    <source>
        <dbReference type="ARBA" id="ARBA00001946"/>
    </source>
</evidence>
<dbReference type="SFLD" id="SFLDS00003">
    <property type="entry name" value="Haloacid_Dehalogenase"/>
    <property type="match status" value="1"/>
</dbReference>
<evidence type="ECO:0000313" key="10">
    <source>
        <dbReference type="Proteomes" id="UP001153714"/>
    </source>
</evidence>
<keyword evidence="3" id="KW-0479">Metal-binding</keyword>
<dbReference type="AlphaFoldDB" id="A0A9N9WHJ4"/>
<dbReference type="PANTHER" id="PTHR18901:SF38">
    <property type="entry name" value="PSEUDOURIDINE-5'-PHOSPHATASE"/>
    <property type="match status" value="1"/>
</dbReference>
<dbReference type="InterPro" id="IPR023214">
    <property type="entry name" value="HAD_sf"/>
</dbReference>
<dbReference type="SUPFAM" id="SSF56784">
    <property type="entry name" value="HAD-like"/>
    <property type="match status" value="1"/>
</dbReference>
<comment type="catalytic activity">
    <reaction evidence="6">
        <text>psi-UMP + H2O = pseudouridine + phosphate</text>
        <dbReference type="Rhea" id="RHEA:10944"/>
        <dbReference type="ChEBI" id="CHEBI:15377"/>
        <dbReference type="ChEBI" id="CHEBI:17802"/>
        <dbReference type="ChEBI" id="CHEBI:43474"/>
        <dbReference type="ChEBI" id="CHEBI:58380"/>
        <dbReference type="EC" id="3.1.3.96"/>
    </reaction>
</comment>
<evidence type="ECO:0000313" key="9">
    <source>
        <dbReference type="EMBL" id="CAG9793263.1"/>
    </source>
</evidence>
<evidence type="ECO:0000256" key="7">
    <source>
        <dbReference type="ARBA" id="ARBA00066578"/>
    </source>
</evidence>
<dbReference type="EC" id="3.1.3.96" evidence="7"/>
<name>A0A9N9WHJ4_9NEOP</name>
<dbReference type="FunFam" id="1.10.150.240:FF:000001">
    <property type="entry name" value="Haloacid dehalogenase-like hydrolase domain"/>
    <property type="match status" value="1"/>
</dbReference>
<evidence type="ECO:0000256" key="8">
    <source>
        <dbReference type="ARBA" id="ARBA00083904"/>
    </source>
</evidence>
<dbReference type="InterPro" id="IPR041492">
    <property type="entry name" value="HAD_2"/>
</dbReference>
<sequence length="229" mass="25866">MSFNPVTHVLFDMDGLILNTEDLYTIAFQNITSRYGKEYTYDLKVKLMGSQSHETAETIITHLQLPLTPEEFMKETKSQFQSLFPNTQVLPGARRLIEHLHKKNIPIGLATSSSKESYDLKTGKHHQELFAMFPYKTLGTSDPEVKRGKPYPDIFLVAASKFPDKPSPSKCLVFEDAVNGVRAARAAGMQVVMVPDSRLDRKLTEEATLVLNSLEEFRPELFGLPPFDD</sequence>
<keyword evidence="5" id="KW-0460">Magnesium</keyword>
<reference evidence="9" key="1">
    <citation type="submission" date="2021-12" db="EMBL/GenBank/DDBJ databases">
        <authorList>
            <person name="King R."/>
        </authorList>
    </citation>
    <scope>NUCLEOTIDE SEQUENCE</scope>
</reference>
<evidence type="ECO:0000256" key="4">
    <source>
        <dbReference type="ARBA" id="ARBA00022801"/>
    </source>
</evidence>
<comment type="similarity">
    <text evidence="2">Belongs to the HAD-like hydrolase superfamily. CbbY/CbbZ/Gph/YieH family.</text>
</comment>
<dbReference type="SFLD" id="SFLDG01129">
    <property type="entry name" value="C1.5:_HAD__Beta-PGM__Phosphata"/>
    <property type="match status" value="1"/>
</dbReference>